<sequence length="119" mass="13293">MENFQTTFNSNHTTTNEALKSLGSLFKYEKAKLQEIRTGLKTDHETFQTTISSQISKLQDELTKESNIKDSLALKTEEVKVLSAKLEASEKQLRCSITGEGKWGGLPMKFHQGAEAGKK</sequence>
<reference evidence="1 2" key="1">
    <citation type="submission" date="2022-01" db="EMBL/GenBank/DDBJ databases">
        <authorList>
            <person name="Xiong W."/>
            <person name="Schranz E."/>
        </authorList>
    </citation>
    <scope>NUCLEOTIDE SEQUENCE [LARGE SCALE GENOMIC DNA]</scope>
</reference>
<gene>
    <name evidence="1" type="ORF">LVIROSA_LOCUS31090</name>
</gene>
<evidence type="ECO:0000313" key="2">
    <source>
        <dbReference type="Proteomes" id="UP001157418"/>
    </source>
</evidence>
<name>A0AAU9P5Q7_9ASTR</name>
<dbReference type="EMBL" id="CAKMRJ010005523">
    <property type="protein sequence ID" value="CAH1445322.1"/>
    <property type="molecule type" value="Genomic_DNA"/>
</dbReference>
<dbReference type="AlphaFoldDB" id="A0AAU9P5Q7"/>
<protein>
    <submittedName>
        <fullName evidence="1">Uncharacterized protein</fullName>
    </submittedName>
</protein>
<comment type="caution">
    <text evidence="1">The sequence shown here is derived from an EMBL/GenBank/DDBJ whole genome shotgun (WGS) entry which is preliminary data.</text>
</comment>
<proteinExistence type="predicted"/>
<evidence type="ECO:0000313" key="1">
    <source>
        <dbReference type="EMBL" id="CAH1445322.1"/>
    </source>
</evidence>
<organism evidence="1 2">
    <name type="scientific">Lactuca virosa</name>
    <dbReference type="NCBI Taxonomy" id="75947"/>
    <lineage>
        <taxon>Eukaryota</taxon>
        <taxon>Viridiplantae</taxon>
        <taxon>Streptophyta</taxon>
        <taxon>Embryophyta</taxon>
        <taxon>Tracheophyta</taxon>
        <taxon>Spermatophyta</taxon>
        <taxon>Magnoliopsida</taxon>
        <taxon>eudicotyledons</taxon>
        <taxon>Gunneridae</taxon>
        <taxon>Pentapetalae</taxon>
        <taxon>asterids</taxon>
        <taxon>campanulids</taxon>
        <taxon>Asterales</taxon>
        <taxon>Asteraceae</taxon>
        <taxon>Cichorioideae</taxon>
        <taxon>Cichorieae</taxon>
        <taxon>Lactucinae</taxon>
        <taxon>Lactuca</taxon>
    </lineage>
</organism>
<accession>A0AAU9P5Q7</accession>
<dbReference type="Proteomes" id="UP001157418">
    <property type="component" value="Unassembled WGS sequence"/>
</dbReference>
<keyword evidence="2" id="KW-1185">Reference proteome</keyword>